<dbReference type="EMBL" id="AZFF01000001">
    <property type="protein sequence ID" value="KRL57223.1"/>
    <property type="molecule type" value="Genomic_DNA"/>
</dbReference>
<keyword evidence="1" id="KW-0472">Membrane</keyword>
<reference evidence="2 3" key="1">
    <citation type="journal article" date="2015" name="Genome Announc.">
        <title>Expanding the biotechnology potential of lactobacilli through comparative genomics of 213 strains and associated genera.</title>
        <authorList>
            <person name="Sun Z."/>
            <person name="Harris H.M."/>
            <person name="McCann A."/>
            <person name="Guo C."/>
            <person name="Argimon S."/>
            <person name="Zhang W."/>
            <person name="Yang X."/>
            <person name="Jeffery I.B."/>
            <person name="Cooney J.C."/>
            <person name="Kagawa T.F."/>
            <person name="Liu W."/>
            <person name="Song Y."/>
            <person name="Salvetti E."/>
            <person name="Wrobel A."/>
            <person name="Rasinkangas P."/>
            <person name="Parkhill J."/>
            <person name="Rea M.C."/>
            <person name="O'Sullivan O."/>
            <person name="Ritari J."/>
            <person name="Douillard F.P."/>
            <person name="Paul Ross R."/>
            <person name="Yang R."/>
            <person name="Briner A.E."/>
            <person name="Felis G.E."/>
            <person name="de Vos W.M."/>
            <person name="Barrangou R."/>
            <person name="Klaenhammer T.R."/>
            <person name="Caufield P.W."/>
            <person name="Cui Y."/>
            <person name="Zhang H."/>
            <person name="O'Toole P.W."/>
        </authorList>
    </citation>
    <scope>NUCLEOTIDE SEQUENCE [LARGE SCALE GENOMIC DNA]</scope>
    <source>
        <strain evidence="2 3">DSM 15814</strain>
    </source>
</reference>
<dbReference type="STRING" id="1114972.FD35_GL000231"/>
<comment type="caution">
    <text evidence="2">The sequence shown here is derived from an EMBL/GenBank/DDBJ whole genome shotgun (WGS) entry which is preliminary data.</text>
</comment>
<gene>
    <name evidence="2" type="ORF">FD35_GL000231</name>
</gene>
<name>A0A0R1RKC5_9LACO</name>
<evidence type="ECO:0000313" key="3">
    <source>
        <dbReference type="Proteomes" id="UP000051999"/>
    </source>
</evidence>
<keyword evidence="1" id="KW-0812">Transmembrane</keyword>
<dbReference type="Proteomes" id="UP000051999">
    <property type="component" value="Unassembled WGS sequence"/>
</dbReference>
<dbReference type="AlphaFoldDB" id="A0A0R1RKC5"/>
<proteinExistence type="predicted"/>
<evidence type="ECO:0000256" key="1">
    <source>
        <dbReference type="SAM" id="Phobius"/>
    </source>
</evidence>
<accession>A0A0R1RKC5</accession>
<feature type="transmembrane region" description="Helical" evidence="1">
    <location>
        <begin position="6"/>
        <end position="30"/>
    </location>
</feature>
<evidence type="ECO:0000313" key="2">
    <source>
        <dbReference type="EMBL" id="KRL57223.1"/>
    </source>
</evidence>
<organism evidence="2 3">
    <name type="scientific">Furfurilactobacillus rossiae DSM 15814</name>
    <dbReference type="NCBI Taxonomy" id="1114972"/>
    <lineage>
        <taxon>Bacteria</taxon>
        <taxon>Bacillati</taxon>
        <taxon>Bacillota</taxon>
        <taxon>Bacilli</taxon>
        <taxon>Lactobacillales</taxon>
        <taxon>Lactobacillaceae</taxon>
        <taxon>Furfurilactobacillus</taxon>
    </lineage>
</organism>
<protein>
    <submittedName>
        <fullName evidence="2">Uncharacterized protein</fullName>
    </submittedName>
</protein>
<sequence>MGEAPIALTAFATSAIVTLLATVKTTGLVFRMVSNKDKFIVILQFDNGVKQ</sequence>
<keyword evidence="1" id="KW-1133">Transmembrane helix</keyword>
<keyword evidence="3" id="KW-1185">Reference proteome</keyword>